<keyword evidence="8 9" id="KW-0472">Membrane</keyword>
<dbReference type="PANTHER" id="PTHR15959">
    <property type="entry name" value="SYNTAXIN-18"/>
    <property type="match status" value="1"/>
</dbReference>
<evidence type="ECO:0000256" key="3">
    <source>
        <dbReference type="ARBA" id="ARBA00022448"/>
    </source>
</evidence>
<keyword evidence="7" id="KW-0175">Coiled coil</keyword>
<name>A0ABR0KL71_9PEZI</name>
<proteinExistence type="inferred from homology"/>
<keyword evidence="5" id="KW-0653">Protein transport</keyword>
<feature type="transmembrane region" description="Helical" evidence="9">
    <location>
        <begin position="152"/>
        <end position="170"/>
    </location>
</feature>
<dbReference type="SUPFAM" id="SSF58038">
    <property type="entry name" value="SNARE fusion complex"/>
    <property type="match status" value="1"/>
</dbReference>
<evidence type="ECO:0000256" key="8">
    <source>
        <dbReference type="ARBA" id="ARBA00023136"/>
    </source>
</evidence>
<evidence type="ECO:0000313" key="11">
    <source>
        <dbReference type="Proteomes" id="UP001357485"/>
    </source>
</evidence>
<evidence type="ECO:0000256" key="6">
    <source>
        <dbReference type="ARBA" id="ARBA00022989"/>
    </source>
</evidence>
<protein>
    <recommendedName>
        <fullName evidence="12">t-SNARE coiled-coil homology domain-containing protein</fullName>
    </recommendedName>
</protein>
<accession>A0ABR0KL71</accession>
<evidence type="ECO:0000256" key="1">
    <source>
        <dbReference type="ARBA" id="ARBA00004211"/>
    </source>
</evidence>
<evidence type="ECO:0008006" key="12">
    <source>
        <dbReference type="Google" id="ProtNLM"/>
    </source>
</evidence>
<sequence>MEVRLEREVEKSKSVLYKTRGSLGTADISAGMEGDTADVGTGRAGQRGHIGTRFAQDFKEAEQQLGPEQLQLFAQENQDMLRHYEDTLDQVRTAERSLLEISELQTTLASNLATQTAHIDQLVQDSFMTKENVGSGNEELKKASERKSTARLVFWATGGFCATLVLWDLLI</sequence>
<keyword evidence="3" id="KW-0813">Transport</keyword>
<keyword evidence="6 9" id="KW-1133">Transmembrane helix</keyword>
<comment type="subcellular location">
    <subcellularLocation>
        <location evidence="1">Membrane</location>
        <topology evidence="1">Single-pass type IV membrane protein</topology>
    </subcellularLocation>
</comment>
<dbReference type="EMBL" id="JAVRRA010026098">
    <property type="protein sequence ID" value="KAK5099552.1"/>
    <property type="molecule type" value="Genomic_DNA"/>
</dbReference>
<evidence type="ECO:0000256" key="5">
    <source>
        <dbReference type="ARBA" id="ARBA00022927"/>
    </source>
</evidence>
<gene>
    <name evidence="10" type="ORF">LTR16_007172</name>
</gene>
<evidence type="ECO:0000256" key="2">
    <source>
        <dbReference type="ARBA" id="ARBA00009063"/>
    </source>
</evidence>
<dbReference type="Proteomes" id="UP001357485">
    <property type="component" value="Unassembled WGS sequence"/>
</dbReference>
<keyword evidence="11" id="KW-1185">Reference proteome</keyword>
<dbReference type="Gene3D" id="1.20.5.110">
    <property type="match status" value="1"/>
</dbReference>
<comment type="caution">
    <text evidence="10">The sequence shown here is derived from an EMBL/GenBank/DDBJ whole genome shotgun (WGS) entry which is preliminary data.</text>
</comment>
<reference evidence="10 11" key="1">
    <citation type="submission" date="2023-08" db="EMBL/GenBank/DDBJ databases">
        <title>Black Yeasts Isolated from many extreme environments.</title>
        <authorList>
            <person name="Coleine C."/>
            <person name="Stajich J.E."/>
            <person name="Selbmann L."/>
        </authorList>
    </citation>
    <scope>NUCLEOTIDE SEQUENCE [LARGE SCALE GENOMIC DNA]</scope>
    <source>
        <strain evidence="10 11">CCFEE 536</strain>
    </source>
</reference>
<evidence type="ECO:0000256" key="7">
    <source>
        <dbReference type="ARBA" id="ARBA00023054"/>
    </source>
</evidence>
<comment type="similarity">
    <text evidence="2">Belongs to the syntaxin family.</text>
</comment>
<evidence type="ECO:0000313" key="10">
    <source>
        <dbReference type="EMBL" id="KAK5099552.1"/>
    </source>
</evidence>
<keyword evidence="4 9" id="KW-0812">Transmembrane</keyword>
<evidence type="ECO:0000256" key="9">
    <source>
        <dbReference type="SAM" id="Phobius"/>
    </source>
</evidence>
<evidence type="ECO:0000256" key="4">
    <source>
        <dbReference type="ARBA" id="ARBA00022692"/>
    </source>
</evidence>
<dbReference type="PANTHER" id="PTHR15959:SF0">
    <property type="entry name" value="SYNTAXIN-18"/>
    <property type="match status" value="1"/>
</dbReference>
<organism evidence="10 11">
    <name type="scientific">Cryomyces antarcticus</name>
    <dbReference type="NCBI Taxonomy" id="329879"/>
    <lineage>
        <taxon>Eukaryota</taxon>
        <taxon>Fungi</taxon>
        <taxon>Dikarya</taxon>
        <taxon>Ascomycota</taxon>
        <taxon>Pezizomycotina</taxon>
        <taxon>Dothideomycetes</taxon>
        <taxon>Dothideomycetes incertae sedis</taxon>
        <taxon>Cryomyces</taxon>
    </lineage>
</organism>